<proteinExistence type="predicted"/>
<reference evidence="1 2" key="1">
    <citation type="journal article" date="2018" name="Nat. Genet.">
        <title>The Rosa genome provides new insights in the design of modern roses.</title>
        <authorList>
            <person name="Bendahmane M."/>
        </authorList>
    </citation>
    <scope>NUCLEOTIDE SEQUENCE [LARGE SCALE GENOMIC DNA]</scope>
    <source>
        <strain evidence="2">cv. Old Blush</strain>
    </source>
</reference>
<dbReference type="Gramene" id="PRQ55891">
    <property type="protein sequence ID" value="PRQ55891"/>
    <property type="gene ID" value="RchiOBHm_Chr1g0329641"/>
</dbReference>
<sequence>MPEEAVDDCVEAAAAVLLQSERGFWTLSEASISVFLLLVRIPSVWALLLKDWHDTTVDRSGESLRQGIGVSWLAGLIPAKLSTRILNCLNGLWFLFRPYFFTSLLQGFYFTRRRCLHVLTFGCDS</sequence>
<accession>A0A2P6SB54</accession>
<dbReference type="Proteomes" id="UP000238479">
    <property type="component" value="Chromosome 1"/>
</dbReference>
<evidence type="ECO:0000313" key="2">
    <source>
        <dbReference type="Proteomes" id="UP000238479"/>
    </source>
</evidence>
<comment type="caution">
    <text evidence="1">The sequence shown here is derived from an EMBL/GenBank/DDBJ whole genome shotgun (WGS) entry which is preliminary data.</text>
</comment>
<gene>
    <name evidence="1" type="ORF">RchiOBHm_Chr1g0329641</name>
</gene>
<evidence type="ECO:0000313" key="1">
    <source>
        <dbReference type="EMBL" id="PRQ55891.1"/>
    </source>
</evidence>
<protein>
    <submittedName>
        <fullName evidence="1">Uncharacterized protein</fullName>
    </submittedName>
</protein>
<dbReference type="AlphaFoldDB" id="A0A2P6SB54"/>
<keyword evidence="2" id="KW-1185">Reference proteome</keyword>
<organism evidence="1 2">
    <name type="scientific">Rosa chinensis</name>
    <name type="common">China rose</name>
    <dbReference type="NCBI Taxonomy" id="74649"/>
    <lineage>
        <taxon>Eukaryota</taxon>
        <taxon>Viridiplantae</taxon>
        <taxon>Streptophyta</taxon>
        <taxon>Embryophyta</taxon>
        <taxon>Tracheophyta</taxon>
        <taxon>Spermatophyta</taxon>
        <taxon>Magnoliopsida</taxon>
        <taxon>eudicotyledons</taxon>
        <taxon>Gunneridae</taxon>
        <taxon>Pentapetalae</taxon>
        <taxon>rosids</taxon>
        <taxon>fabids</taxon>
        <taxon>Rosales</taxon>
        <taxon>Rosaceae</taxon>
        <taxon>Rosoideae</taxon>
        <taxon>Rosoideae incertae sedis</taxon>
        <taxon>Rosa</taxon>
    </lineage>
</organism>
<name>A0A2P6SB54_ROSCH</name>
<dbReference type="EMBL" id="PDCK01000039">
    <property type="protein sequence ID" value="PRQ55891.1"/>
    <property type="molecule type" value="Genomic_DNA"/>
</dbReference>